<organism evidence="1 2">
    <name type="scientific">Clostridium magnum DSM 2767</name>
    <dbReference type="NCBI Taxonomy" id="1121326"/>
    <lineage>
        <taxon>Bacteria</taxon>
        <taxon>Bacillati</taxon>
        <taxon>Bacillota</taxon>
        <taxon>Clostridia</taxon>
        <taxon>Eubacteriales</taxon>
        <taxon>Clostridiaceae</taxon>
        <taxon>Clostridium</taxon>
    </lineage>
</organism>
<gene>
    <name evidence="1" type="ORF">CLMAG_60260</name>
</gene>
<name>A0A162QN32_9CLOT</name>
<dbReference type="RefSeq" id="WP_066630788.1">
    <property type="nucleotide sequence ID" value="NZ_FQXL01000081.1"/>
</dbReference>
<keyword evidence="2" id="KW-1185">Reference proteome</keyword>
<sequence>MRNINRINTVVFQRIKNANWELGLGLEFDNGDSTLVDGEGNKVKELWDCKDFSGLDIKTNLFEEFKQLHYKK</sequence>
<dbReference type="STRING" id="1121326.CLMAG_60260"/>
<reference evidence="1 2" key="1">
    <citation type="submission" date="2016-04" db="EMBL/GenBank/DDBJ databases">
        <title>Genome sequence of Clostridium magnum DSM 2767.</title>
        <authorList>
            <person name="Poehlein A."/>
            <person name="Uhlig R."/>
            <person name="Fischer R."/>
            <person name="Bahl H."/>
            <person name="Daniel R."/>
        </authorList>
    </citation>
    <scope>NUCLEOTIDE SEQUENCE [LARGE SCALE GENOMIC DNA]</scope>
    <source>
        <strain evidence="1 2">DSM 2767</strain>
    </source>
</reference>
<dbReference type="Proteomes" id="UP000076603">
    <property type="component" value="Unassembled WGS sequence"/>
</dbReference>
<dbReference type="AlphaFoldDB" id="A0A162QN32"/>
<dbReference type="EMBL" id="LWAE01000015">
    <property type="protein sequence ID" value="KZL88737.1"/>
    <property type="molecule type" value="Genomic_DNA"/>
</dbReference>
<evidence type="ECO:0000313" key="2">
    <source>
        <dbReference type="Proteomes" id="UP000076603"/>
    </source>
</evidence>
<dbReference type="PATRIC" id="fig|1121326.3.peg.6092"/>
<proteinExistence type="predicted"/>
<accession>A0A162QN32</accession>
<protein>
    <submittedName>
        <fullName evidence="1">Uncharacterized protein</fullName>
    </submittedName>
</protein>
<comment type="caution">
    <text evidence="1">The sequence shown here is derived from an EMBL/GenBank/DDBJ whole genome shotgun (WGS) entry which is preliminary data.</text>
</comment>
<evidence type="ECO:0000313" key="1">
    <source>
        <dbReference type="EMBL" id="KZL88737.1"/>
    </source>
</evidence>